<dbReference type="SMART" id="SM00382">
    <property type="entry name" value="AAA"/>
    <property type="match status" value="1"/>
</dbReference>
<evidence type="ECO:0000256" key="7">
    <source>
        <dbReference type="ARBA" id="ARBA00022833"/>
    </source>
</evidence>
<keyword evidence="3 11" id="KW-0645">Protease</keyword>
<dbReference type="EC" id="3.4.24.-" evidence="11"/>
<feature type="binding site" evidence="11">
    <location>
        <position position="433"/>
    </location>
    <ligand>
        <name>Zn(2+)</name>
        <dbReference type="ChEBI" id="CHEBI:29105"/>
        <note>catalytic</note>
    </ligand>
</feature>
<keyword evidence="10 11" id="KW-0472">Membrane</keyword>
<dbReference type="PANTHER" id="PTHR23076">
    <property type="entry name" value="METALLOPROTEASE M41 FTSH"/>
    <property type="match status" value="1"/>
</dbReference>
<comment type="similarity">
    <text evidence="2 11">In the C-terminal section; belongs to the peptidase M41 family.</text>
</comment>
<evidence type="ECO:0000256" key="9">
    <source>
        <dbReference type="ARBA" id="ARBA00023049"/>
    </source>
</evidence>
<dbReference type="GO" id="GO:0008237">
    <property type="term" value="F:metallopeptidase activity"/>
    <property type="evidence" value="ECO:0007669"/>
    <property type="project" value="UniProtKB-KW"/>
</dbReference>
<keyword evidence="8 11" id="KW-0067">ATP-binding</keyword>
<dbReference type="InterPro" id="IPR003959">
    <property type="entry name" value="ATPase_AAA_core"/>
</dbReference>
<evidence type="ECO:0000256" key="11">
    <source>
        <dbReference type="HAMAP-Rule" id="MF_01458"/>
    </source>
</evidence>
<dbReference type="SUPFAM" id="SSF140990">
    <property type="entry name" value="FtsH protease domain-like"/>
    <property type="match status" value="1"/>
</dbReference>
<name>A0ABQ3UR31_9CHLR</name>
<keyword evidence="9 11" id="KW-0482">Metalloprotease</keyword>
<comment type="similarity">
    <text evidence="11">In the central section; belongs to the AAA ATPase family.</text>
</comment>
<evidence type="ECO:0000256" key="4">
    <source>
        <dbReference type="ARBA" id="ARBA00022723"/>
    </source>
</evidence>
<evidence type="ECO:0000256" key="6">
    <source>
        <dbReference type="ARBA" id="ARBA00022801"/>
    </source>
</evidence>
<keyword evidence="6 11" id="KW-0378">Hydrolase</keyword>
<dbReference type="Pfam" id="PF17862">
    <property type="entry name" value="AAA_lid_3"/>
    <property type="match status" value="1"/>
</dbReference>
<evidence type="ECO:0000256" key="1">
    <source>
        <dbReference type="ARBA" id="ARBA00004370"/>
    </source>
</evidence>
<evidence type="ECO:0000256" key="3">
    <source>
        <dbReference type="ARBA" id="ARBA00022670"/>
    </source>
</evidence>
<dbReference type="InterPro" id="IPR000642">
    <property type="entry name" value="Peptidase_M41"/>
</dbReference>
<feature type="domain" description="AAA+ ATPase" evidence="13">
    <location>
        <begin position="203"/>
        <end position="342"/>
    </location>
</feature>
<comment type="similarity">
    <text evidence="12">Belongs to the AAA ATPase family.</text>
</comment>
<keyword evidence="4 11" id="KW-0479">Metal-binding</keyword>
<evidence type="ECO:0000256" key="2">
    <source>
        <dbReference type="ARBA" id="ARBA00010044"/>
    </source>
</evidence>
<dbReference type="RefSeq" id="WP_201371491.1">
    <property type="nucleotide sequence ID" value="NZ_BNJG01000001.1"/>
</dbReference>
<keyword evidence="5 11" id="KW-0547">Nucleotide-binding</keyword>
<comment type="function">
    <text evidence="11">Acts as a processive, ATP-dependent zinc metallopeptidase for both cytoplasmic and membrane proteins. Plays a role in the quality control of integral membrane proteins.</text>
</comment>
<accession>A0ABQ3UR31</accession>
<evidence type="ECO:0000256" key="12">
    <source>
        <dbReference type="RuleBase" id="RU003651"/>
    </source>
</evidence>
<evidence type="ECO:0000256" key="8">
    <source>
        <dbReference type="ARBA" id="ARBA00022840"/>
    </source>
</evidence>
<evidence type="ECO:0000313" key="14">
    <source>
        <dbReference type="EMBL" id="GHO54820.1"/>
    </source>
</evidence>
<gene>
    <name evidence="14" type="primary">ftsH_3</name>
    <name evidence="11" type="synonym">ftsH</name>
    <name evidence="14" type="ORF">KSB_32950</name>
</gene>
<feature type="binding site" evidence="11">
    <location>
        <position position="437"/>
    </location>
    <ligand>
        <name>Zn(2+)</name>
        <dbReference type="ChEBI" id="CHEBI:29105"/>
        <note>catalytic</note>
    </ligand>
</feature>
<protein>
    <recommendedName>
        <fullName evidence="11">ATP-dependent zinc metalloprotease FtsH</fullName>
        <ecNumber evidence="11">3.4.24.-</ecNumber>
    </recommendedName>
</protein>
<comment type="caution">
    <text evidence="14">The sequence shown here is derived from an EMBL/GenBank/DDBJ whole genome shotgun (WGS) entry which is preliminary data.</text>
</comment>
<feature type="binding site" evidence="11">
    <location>
        <position position="509"/>
    </location>
    <ligand>
        <name>Zn(2+)</name>
        <dbReference type="ChEBI" id="CHEBI:29105"/>
        <note>catalytic</note>
    </ligand>
</feature>
<dbReference type="CDD" id="cd19501">
    <property type="entry name" value="RecA-like_FtsH"/>
    <property type="match status" value="1"/>
</dbReference>
<keyword evidence="11" id="KW-1133">Transmembrane helix</keyword>
<dbReference type="Gene3D" id="1.20.58.760">
    <property type="entry name" value="Peptidase M41"/>
    <property type="match status" value="1"/>
</dbReference>
<dbReference type="PROSITE" id="PS00674">
    <property type="entry name" value="AAA"/>
    <property type="match status" value="1"/>
</dbReference>
<dbReference type="Pfam" id="PF00004">
    <property type="entry name" value="AAA"/>
    <property type="match status" value="1"/>
</dbReference>
<feature type="transmembrane region" description="Helical" evidence="11">
    <location>
        <begin position="12"/>
        <end position="29"/>
    </location>
</feature>
<dbReference type="PANTHER" id="PTHR23076:SF97">
    <property type="entry name" value="ATP-DEPENDENT ZINC METALLOPROTEASE YME1L1"/>
    <property type="match status" value="1"/>
</dbReference>
<dbReference type="InterPro" id="IPR003960">
    <property type="entry name" value="ATPase_AAA_CS"/>
</dbReference>
<dbReference type="SUPFAM" id="SSF52540">
    <property type="entry name" value="P-loop containing nucleoside triphosphate hydrolases"/>
    <property type="match status" value="1"/>
</dbReference>
<comment type="subunit">
    <text evidence="11">Homohexamer.</text>
</comment>
<feature type="transmembrane region" description="Helical" evidence="11">
    <location>
        <begin position="116"/>
        <end position="140"/>
    </location>
</feature>
<reference evidence="14 15" key="1">
    <citation type="journal article" date="2021" name="Int. J. Syst. Evol. Microbiol.">
        <title>Reticulibacter mediterranei gen. nov., sp. nov., within the new family Reticulibacteraceae fam. nov., and Ktedonospora formicarum gen. nov., sp. nov., Ktedonobacter robiniae sp. nov., Dictyobacter formicarum sp. nov. and Dictyobacter arantiisoli sp. nov., belonging to the class Ktedonobacteria.</title>
        <authorList>
            <person name="Yabe S."/>
            <person name="Zheng Y."/>
            <person name="Wang C.M."/>
            <person name="Sakai Y."/>
            <person name="Abe K."/>
            <person name="Yokota A."/>
            <person name="Donadio S."/>
            <person name="Cavaletti L."/>
            <person name="Monciardini P."/>
        </authorList>
    </citation>
    <scope>NUCLEOTIDE SEQUENCE [LARGE SCALE GENOMIC DNA]</scope>
    <source>
        <strain evidence="14 15">SOSP1-30</strain>
    </source>
</reference>
<dbReference type="Pfam" id="PF01434">
    <property type="entry name" value="Peptidase_M41"/>
    <property type="match status" value="1"/>
</dbReference>
<dbReference type="Proteomes" id="UP000654345">
    <property type="component" value="Unassembled WGS sequence"/>
</dbReference>
<comment type="subcellular location">
    <subcellularLocation>
        <location evidence="11">Cell membrane</location>
        <topology evidence="11">Multi-pass membrane protein</topology>
        <orientation evidence="11">Cytoplasmic side</orientation>
    </subcellularLocation>
    <subcellularLocation>
        <location evidence="1">Membrane</location>
    </subcellularLocation>
</comment>
<sequence>MPSNRRWLRTGILWLLAIIAIFLLGLIILRPQTGSKTVNVSTILQHVKEDIAKNQTDTLSVDSNTLTLIRGTQPDAPRETASINESFDATRVLKDNGIDYVNNRLLLLRYETPSQVWNWLGSLVGLIPFLILAVLFFVLIRQAQGSNNQTMSFGKSRARMFMGNKPSVTFTDVAGVEEAKQELQEIVEFLKYPEKFAALGARIPKGLLLVGPPGTGKTLISRAVAGEAGVPFFSISGSEFVEMFVGVGASRVRDLFEQAKRNSPCIVFVDEIDAVGRQRGAGLGGSHDEREQTLNQILVEMDGFDNNTNVIVIAATNRPDVLDPALLRPGRFDRQIVLDRPDIRGRIAILQVHAKGKPLENDISLETLARQTPGFSGADLANVLNEAAILAARRNRHRVGMSELEEATDRVVAGPARKSRIISEREKAITAYHEVGHALVARMLPNCDPVHKVSIVARGQAGGFTMLLPTEDRYLWSKPQFEDMLAYALGGHVAEFLIFGAVTTGASNDIERVTKIARSMVTEYGMSNRIGPMALGHKDELVFLGRDFGEQRNYSEQTAREVDEEIHRIIHEAFGRAQTILQQNKTRLIMISERLIKEETLEGPLFESLFNQPINEGQYDTPSILAGIPEELPSTHLEMPLITPRLPLNGEQPDIY</sequence>
<dbReference type="Gene3D" id="1.10.8.60">
    <property type="match status" value="1"/>
</dbReference>
<dbReference type="InterPro" id="IPR027417">
    <property type="entry name" value="P-loop_NTPase"/>
</dbReference>
<dbReference type="InterPro" id="IPR037219">
    <property type="entry name" value="Peptidase_M41-like"/>
</dbReference>
<dbReference type="EMBL" id="BNJG01000001">
    <property type="protein sequence ID" value="GHO54820.1"/>
    <property type="molecule type" value="Genomic_DNA"/>
</dbReference>
<dbReference type="NCBIfam" id="TIGR01241">
    <property type="entry name" value="FtsH_fam"/>
    <property type="match status" value="1"/>
</dbReference>
<dbReference type="InterPro" id="IPR005936">
    <property type="entry name" value="FtsH"/>
</dbReference>
<comment type="cofactor">
    <cofactor evidence="11">
        <name>Zn(2+)</name>
        <dbReference type="ChEBI" id="CHEBI:29105"/>
    </cofactor>
    <text evidence="11">Binds 1 zinc ion per subunit.</text>
</comment>
<evidence type="ECO:0000259" key="13">
    <source>
        <dbReference type="SMART" id="SM00382"/>
    </source>
</evidence>
<dbReference type="Gene3D" id="3.40.50.300">
    <property type="entry name" value="P-loop containing nucleotide triphosphate hydrolases"/>
    <property type="match status" value="1"/>
</dbReference>
<keyword evidence="11" id="KW-0812">Transmembrane</keyword>
<keyword evidence="7 11" id="KW-0862">Zinc</keyword>
<keyword evidence="15" id="KW-1185">Reference proteome</keyword>
<evidence type="ECO:0000256" key="10">
    <source>
        <dbReference type="ARBA" id="ARBA00023136"/>
    </source>
</evidence>
<dbReference type="InterPro" id="IPR041569">
    <property type="entry name" value="AAA_lid_3"/>
</dbReference>
<dbReference type="InterPro" id="IPR003593">
    <property type="entry name" value="AAA+_ATPase"/>
</dbReference>
<feature type="active site" evidence="11">
    <location>
        <position position="434"/>
    </location>
</feature>
<proteinExistence type="inferred from homology"/>
<keyword evidence="11" id="KW-1003">Cell membrane</keyword>
<dbReference type="HAMAP" id="MF_01458">
    <property type="entry name" value="FtsH"/>
    <property type="match status" value="1"/>
</dbReference>
<evidence type="ECO:0000313" key="15">
    <source>
        <dbReference type="Proteomes" id="UP000654345"/>
    </source>
</evidence>
<feature type="binding site" evidence="11">
    <location>
        <begin position="211"/>
        <end position="218"/>
    </location>
    <ligand>
        <name>ATP</name>
        <dbReference type="ChEBI" id="CHEBI:30616"/>
    </ligand>
</feature>
<evidence type="ECO:0000256" key="5">
    <source>
        <dbReference type="ARBA" id="ARBA00022741"/>
    </source>
</evidence>
<organism evidence="14 15">
    <name type="scientific">Ktedonobacter robiniae</name>
    <dbReference type="NCBI Taxonomy" id="2778365"/>
    <lineage>
        <taxon>Bacteria</taxon>
        <taxon>Bacillati</taxon>
        <taxon>Chloroflexota</taxon>
        <taxon>Ktedonobacteria</taxon>
        <taxon>Ktedonobacterales</taxon>
        <taxon>Ktedonobacteraceae</taxon>
        <taxon>Ktedonobacter</taxon>
    </lineage>
</organism>